<dbReference type="AlphaFoldDB" id="A0A7Z0EB97"/>
<protein>
    <submittedName>
        <fullName evidence="1">Uncharacterized protein</fullName>
    </submittedName>
</protein>
<reference evidence="1 2" key="1">
    <citation type="submission" date="2020-07" db="EMBL/GenBank/DDBJ databases">
        <title>Sequencing the genomes of 1000 actinobacteria strains.</title>
        <authorList>
            <person name="Klenk H.-P."/>
        </authorList>
    </citation>
    <scope>NUCLEOTIDE SEQUENCE [LARGE SCALE GENOMIC DNA]</scope>
    <source>
        <strain evidence="1 2">LI1</strain>
    </source>
</reference>
<gene>
    <name evidence="1" type="ORF">HNR05_000077</name>
</gene>
<evidence type="ECO:0000313" key="2">
    <source>
        <dbReference type="Proteomes" id="UP000537260"/>
    </source>
</evidence>
<proteinExistence type="predicted"/>
<dbReference type="Proteomes" id="UP000537260">
    <property type="component" value="Unassembled WGS sequence"/>
</dbReference>
<evidence type="ECO:0000313" key="1">
    <source>
        <dbReference type="EMBL" id="NYJ18286.1"/>
    </source>
</evidence>
<keyword evidence="2" id="KW-1185">Reference proteome</keyword>
<dbReference type="EMBL" id="JACCFM010000001">
    <property type="protein sequence ID" value="NYJ18286.1"/>
    <property type="molecule type" value="Genomic_DNA"/>
</dbReference>
<name>A0A7Z0EB97_9MICO</name>
<accession>A0A7Z0EB97</accession>
<comment type="caution">
    <text evidence="1">The sequence shown here is derived from an EMBL/GenBank/DDBJ whole genome shotgun (WGS) entry which is preliminary data.</text>
</comment>
<sequence length="72" mass="8063">MARQSSTLKRKFAVKNVYEPGDFVAAGVPGVSTVRFKITTEKGDLKYPNKYPCGLTLFIETAGVEWIDRRLP</sequence>
<organism evidence="1 2">
    <name type="scientific">Glaciibacter psychrotolerans</name>
    <dbReference type="NCBI Taxonomy" id="670054"/>
    <lineage>
        <taxon>Bacteria</taxon>
        <taxon>Bacillati</taxon>
        <taxon>Actinomycetota</taxon>
        <taxon>Actinomycetes</taxon>
        <taxon>Micrococcales</taxon>
        <taxon>Microbacteriaceae</taxon>
        <taxon>Glaciibacter</taxon>
    </lineage>
</organism>